<evidence type="ECO:0000256" key="8">
    <source>
        <dbReference type="ARBA" id="ARBA00023136"/>
    </source>
</evidence>
<evidence type="ECO:0000256" key="3">
    <source>
        <dbReference type="ARBA" id="ARBA00022547"/>
    </source>
</evidence>
<comment type="similarity">
    <text evidence="1 13 14">Belongs to the ATPase B chain family.</text>
</comment>
<evidence type="ECO:0000313" key="16">
    <source>
        <dbReference type="Proteomes" id="UP001500738"/>
    </source>
</evidence>
<keyword evidence="5 13" id="KW-0375">Hydrogen ion transport</keyword>
<keyword evidence="3 13" id="KW-0138">CF(0)</keyword>
<sequence length="166" mass="17234">MPQIAQLTADNWYLASQLFWLLVVFAGIYAVIGRGMLPKIEATVDARDRKVADDLAAAKAAHAAADALEETYRQQSDASRAAAQKAVADAKDKAAKDAEKRLAKIDAELGEKLSAAETEVAAARTSAMAEIESVAAEAASDLVAKLSGTKVAAADAKAAVKAVLHG</sequence>
<dbReference type="RefSeq" id="WP_215351093.1">
    <property type="nucleotide sequence ID" value="NZ_BAAAFE010000003.1"/>
</dbReference>
<dbReference type="Proteomes" id="UP001500738">
    <property type="component" value="Unassembled WGS sequence"/>
</dbReference>
<evidence type="ECO:0000313" key="15">
    <source>
        <dbReference type="EMBL" id="GAA0862398.1"/>
    </source>
</evidence>
<evidence type="ECO:0000256" key="7">
    <source>
        <dbReference type="ARBA" id="ARBA00023065"/>
    </source>
</evidence>
<evidence type="ECO:0000256" key="6">
    <source>
        <dbReference type="ARBA" id="ARBA00022989"/>
    </source>
</evidence>
<dbReference type="PANTHER" id="PTHR33445:SF1">
    <property type="entry name" value="ATP SYNTHASE SUBUNIT B"/>
    <property type="match status" value="1"/>
</dbReference>
<keyword evidence="2 13" id="KW-0813">Transport</keyword>
<keyword evidence="4 13" id="KW-0812">Transmembrane</keyword>
<evidence type="ECO:0000256" key="1">
    <source>
        <dbReference type="ARBA" id="ARBA00005513"/>
    </source>
</evidence>
<dbReference type="Pfam" id="PF00430">
    <property type="entry name" value="ATP-synt_B"/>
    <property type="match status" value="1"/>
</dbReference>
<dbReference type="PANTHER" id="PTHR33445">
    <property type="entry name" value="ATP SYNTHASE SUBUNIT B', CHLOROPLASTIC"/>
    <property type="match status" value="1"/>
</dbReference>
<keyword evidence="8 13" id="KW-0472">Membrane</keyword>
<evidence type="ECO:0000256" key="13">
    <source>
        <dbReference type="HAMAP-Rule" id="MF_01398"/>
    </source>
</evidence>
<keyword evidence="13" id="KW-1003">Cell membrane</keyword>
<comment type="subcellular location">
    <subcellularLocation>
        <location evidence="13">Cell membrane</location>
        <topology evidence="13">Single-pass membrane protein</topology>
    </subcellularLocation>
    <subcellularLocation>
        <location evidence="12">Endomembrane system</location>
        <topology evidence="12">Single-pass membrane protein</topology>
    </subcellularLocation>
</comment>
<proteinExistence type="inferred from homology"/>
<comment type="subunit">
    <text evidence="13">F-type ATPases have 2 components, F(1) - the catalytic core - and F(0) - the membrane proton channel. F(1) has five subunits: alpha(3), beta(3), gamma(1), delta(1), epsilon(1). F(0) has three main subunits: a(1), b(2) and c(10-14). The alpha and beta chains form an alternating ring which encloses part of the gamma chain. F(1) is attached to F(0) by a central stalk formed by the gamma and epsilon chains, while a peripheral stalk is formed by the delta and b chains.</text>
</comment>
<dbReference type="InterPro" id="IPR050059">
    <property type="entry name" value="ATP_synthase_B_chain"/>
</dbReference>
<keyword evidence="16" id="KW-1185">Reference proteome</keyword>
<organism evidence="15 16">
    <name type="scientific">Sphingopyxis soli</name>
    <dbReference type="NCBI Taxonomy" id="592051"/>
    <lineage>
        <taxon>Bacteria</taxon>
        <taxon>Pseudomonadati</taxon>
        <taxon>Pseudomonadota</taxon>
        <taxon>Alphaproteobacteria</taxon>
        <taxon>Sphingomonadales</taxon>
        <taxon>Sphingomonadaceae</taxon>
        <taxon>Sphingopyxis</taxon>
    </lineage>
</organism>
<comment type="function">
    <text evidence="11">Component of the F(0) channel, it forms part of the peripheral stalk, linking F(1) to F(0). The b'-subunit is a diverged and duplicated form of b found in plants and photosynthetic bacteria.</text>
</comment>
<keyword evidence="7 13" id="KW-0406">Ion transport</keyword>
<evidence type="ECO:0000256" key="2">
    <source>
        <dbReference type="ARBA" id="ARBA00022448"/>
    </source>
</evidence>
<evidence type="ECO:0000256" key="5">
    <source>
        <dbReference type="ARBA" id="ARBA00022781"/>
    </source>
</evidence>
<accession>A0ABN1M079</accession>
<evidence type="ECO:0000256" key="12">
    <source>
        <dbReference type="ARBA" id="ARBA00037847"/>
    </source>
</evidence>
<evidence type="ECO:0000256" key="11">
    <source>
        <dbReference type="ARBA" id="ARBA00025614"/>
    </source>
</evidence>
<comment type="function">
    <text evidence="10 13">F(1)F(0) ATP synthase produces ATP from ADP in the presence of a proton or sodium gradient. F-type ATPases consist of two structural domains, F(1) containing the extramembraneous catalytic core and F(0) containing the membrane proton channel, linked together by a central stalk and a peripheral stalk. During catalysis, ATP synthesis in the catalytic domain of F(1) is coupled via a rotary mechanism of the central stalk subunits to proton translocation.</text>
</comment>
<evidence type="ECO:0000256" key="9">
    <source>
        <dbReference type="ARBA" id="ARBA00023310"/>
    </source>
</evidence>
<protein>
    <recommendedName>
        <fullName evidence="13">ATP synthase subunit b</fullName>
    </recommendedName>
    <alternativeName>
        <fullName evidence="13">ATP synthase F(0) sector subunit b</fullName>
    </alternativeName>
    <alternativeName>
        <fullName evidence="13">ATPase subunit I</fullName>
    </alternativeName>
    <alternativeName>
        <fullName evidence="13">F-type ATPase subunit b</fullName>
        <shortName evidence="13">F-ATPase subunit b</shortName>
    </alternativeName>
</protein>
<feature type="transmembrane region" description="Helical" evidence="13">
    <location>
        <begin position="12"/>
        <end position="32"/>
    </location>
</feature>
<reference evidence="15 16" key="1">
    <citation type="journal article" date="2019" name="Int. J. Syst. Evol. Microbiol.">
        <title>The Global Catalogue of Microorganisms (GCM) 10K type strain sequencing project: providing services to taxonomists for standard genome sequencing and annotation.</title>
        <authorList>
            <consortium name="The Broad Institute Genomics Platform"/>
            <consortium name="The Broad Institute Genome Sequencing Center for Infectious Disease"/>
            <person name="Wu L."/>
            <person name="Ma J."/>
        </authorList>
    </citation>
    <scope>NUCLEOTIDE SEQUENCE [LARGE SCALE GENOMIC DNA]</scope>
    <source>
        <strain evidence="15 16">JCM 15910</strain>
    </source>
</reference>
<dbReference type="InterPro" id="IPR002146">
    <property type="entry name" value="ATP_synth_b/b'su_bac/chlpt"/>
</dbReference>
<name>A0ABN1M079_9SPHN</name>
<dbReference type="HAMAP" id="MF_01398">
    <property type="entry name" value="ATP_synth_b_bprime"/>
    <property type="match status" value="1"/>
</dbReference>
<comment type="caution">
    <text evidence="15">The sequence shown here is derived from an EMBL/GenBank/DDBJ whole genome shotgun (WGS) entry which is preliminary data.</text>
</comment>
<dbReference type="EMBL" id="BAAAFE010000003">
    <property type="protein sequence ID" value="GAA0862398.1"/>
    <property type="molecule type" value="Genomic_DNA"/>
</dbReference>
<evidence type="ECO:0000256" key="14">
    <source>
        <dbReference type="RuleBase" id="RU003848"/>
    </source>
</evidence>
<evidence type="ECO:0000256" key="10">
    <source>
        <dbReference type="ARBA" id="ARBA00025198"/>
    </source>
</evidence>
<evidence type="ECO:0000256" key="4">
    <source>
        <dbReference type="ARBA" id="ARBA00022692"/>
    </source>
</evidence>
<gene>
    <name evidence="13" type="primary">atpF</name>
    <name evidence="15" type="ORF">GCM10009115_08900</name>
</gene>
<keyword evidence="9 13" id="KW-0066">ATP synthesis</keyword>
<keyword evidence="6 13" id="KW-1133">Transmembrane helix</keyword>